<evidence type="ECO:0000256" key="1">
    <source>
        <dbReference type="SAM" id="MobiDB-lite"/>
    </source>
</evidence>
<feature type="region of interest" description="Disordered" evidence="1">
    <location>
        <begin position="1"/>
        <end position="47"/>
    </location>
</feature>
<accession>A0A835Z713</accession>
<name>A0A835Z713_9STRA</name>
<dbReference type="InterPro" id="IPR046733">
    <property type="entry name" value="DUF6625"/>
</dbReference>
<protein>
    <submittedName>
        <fullName evidence="2">Uncharacterized protein</fullName>
    </submittedName>
</protein>
<organism evidence="2 3">
    <name type="scientific">Tribonema minus</name>
    <dbReference type="NCBI Taxonomy" id="303371"/>
    <lineage>
        <taxon>Eukaryota</taxon>
        <taxon>Sar</taxon>
        <taxon>Stramenopiles</taxon>
        <taxon>Ochrophyta</taxon>
        <taxon>PX clade</taxon>
        <taxon>Xanthophyceae</taxon>
        <taxon>Tribonematales</taxon>
        <taxon>Tribonemataceae</taxon>
        <taxon>Tribonema</taxon>
    </lineage>
</organism>
<reference evidence="2" key="1">
    <citation type="submission" date="2021-02" db="EMBL/GenBank/DDBJ databases">
        <title>First Annotated Genome of the Yellow-green Alga Tribonema minus.</title>
        <authorList>
            <person name="Mahan K.M."/>
        </authorList>
    </citation>
    <scope>NUCLEOTIDE SEQUENCE</scope>
    <source>
        <strain evidence="2">UTEX B ZZ1240</strain>
    </source>
</reference>
<dbReference type="AlphaFoldDB" id="A0A835Z713"/>
<feature type="compositionally biased region" description="Low complexity" evidence="1">
    <location>
        <begin position="16"/>
        <end position="34"/>
    </location>
</feature>
<dbReference type="EMBL" id="JAFCMP010000165">
    <property type="protein sequence ID" value="KAG5184474.1"/>
    <property type="molecule type" value="Genomic_DNA"/>
</dbReference>
<proteinExistence type="predicted"/>
<comment type="caution">
    <text evidence="2">The sequence shown here is derived from an EMBL/GenBank/DDBJ whole genome shotgun (WGS) entry which is preliminary data.</text>
</comment>
<dbReference type="OrthoDB" id="2110753at2759"/>
<evidence type="ECO:0000313" key="3">
    <source>
        <dbReference type="Proteomes" id="UP000664859"/>
    </source>
</evidence>
<dbReference type="Pfam" id="PF20330">
    <property type="entry name" value="DUF6625"/>
    <property type="match status" value="1"/>
</dbReference>
<feature type="compositionally biased region" description="Gly residues" evidence="1">
    <location>
        <begin position="1"/>
        <end position="14"/>
    </location>
</feature>
<dbReference type="Proteomes" id="UP000664859">
    <property type="component" value="Unassembled WGS sequence"/>
</dbReference>
<keyword evidence="3" id="KW-1185">Reference proteome</keyword>
<evidence type="ECO:0000313" key="2">
    <source>
        <dbReference type="EMBL" id="KAG5184474.1"/>
    </source>
</evidence>
<gene>
    <name evidence="2" type="ORF">JKP88DRAFT_314666</name>
</gene>
<sequence length="357" mass="38463">MSSSGSGGSSGGSNGQQAQKLQEPELAAAAAAAAPKHDGKPGVYRGWRTGDTAIKANAHRGSVERDSRVVPRGEADLGYASSKGGKRGDRKALGISKAGWSRHDTAAQGGVGSGAVGANLARRRGAAKEGEGGGEDLALTLDMVKAMGAPAAGQQHRVAMVMPYVGDALPAWFDLFALTADASAALLDWLILCPPHLAHIATPPSVKHPYWLVEFKPVLGWILRDYLINYTHWGFGDMDIIFGHLANGWLPAEELNQWDFISFSFGDQYRAYLRGQLTIQKNTPKANNVWRLCKHFSQYMQRIRQEPPWGPLMRFSGEGCCSWATRLVPGLKVLIPVRAGSDVAHKEQKQGWGQGQG</sequence>